<evidence type="ECO:0008006" key="3">
    <source>
        <dbReference type="Google" id="ProtNLM"/>
    </source>
</evidence>
<dbReference type="HOGENOM" id="CLU_922653_0_0_1"/>
<evidence type="ECO:0000313" key="2">
    <source>
        <dbReference type="Proteomes" id="UP000013827"/>
    </source>
</evidence>
<dbReference type="Proteomes" id="UP000013827">
    <property type="component" value="Unassembled WGS sequence"/>
</dbReference>
<dbReference type="AlphaFoldDB" id="A0A0D3JAL3"/>
<dbReference type="RefSeq" id="XP_005772977.1">
    <property type="nucleotide sequence ID" value="XM_005772920.1"/>
</dbReference>
<reference evidence="2" key="1">
    <citation type="journal article" date="2013" name="Nature">
        <title>Pan genome of the phytoplankton Emiliania underpins its global distribution.</title>
        <authorList>
            <person name="Read B.A."/>
            <person name="Kegel J."/>
            <person name="Klute M.J."/>
            <person name="Kuo A."/>
            <person name="Lefebvre S.C."/>
            <person name="Maumus F."/>
            <person name="Mayer C."/>
            <person name="Miller J."/>
            <person name="Monier A."/>
            <person name="Salamov A."/>
            <person name="Young J."/>
            <person name="Aguilar M."/>
            <person name="Claverie J.M."/>
            <person name="Frickenhaus S."/>
            <person name="Gonzalez K."/>
            <person name="Herman E.K."/>
            <person name="Lin Y.C."/>
            <person name="Napier J."/>
            <person name="Ogata H."/>
            <person name="Sarno A.F."/>
            <person name="Shmutz J."/>
            <person name="Schroeder D."/>
            <person name="de Vargas C."/>
            <person name="Verret F."/>
            <person name="von Dassow P."/>
            <person name="Valentin K."/>
            <person name="Van de Peer Y."/>
            <person name="Wheeler G."/>
            <person name="Dacks J.B."/>
            <person name="Delwiche C.F."/>
            <person name="Dyhrman S.T."/>
            <person name="Glockner G."/>
            <person name="John U."/>
            <person name="Richards T."/>
            <person name="Worden A.Z."/>
            <person name="Zhang X."/>
            <person name="Grigoriev I.V."/>
            <person name="Allen A.E."/>
            <person name="Bidle K."/>
            <person name="Borodovsky M."/>
            <person name="Bowler C."/>
            <person name="Brownlee C."/>
            <person name="Cock J.M."/>
            <person name="Elias M."/>
            <person name="Gladyshev V.N."/>
            <person name="Groth M."/>
            <person name="Guda C."/>
            <person name="Hadaegh A."/>
            <person name="Iglesias-Rodriguez M.D."/>
            <person name="Jenkins J."/>
            <person name="Jones B.M."/>
            <person name="Lawson T."/>
            <person name="Leese F."/>
            <person name="Lindquist E."/>
            <person name="Lobanov A."/>
            <person name="Lomsadze A."/>
            <person name="Malik S.B."/>
            <person name="Marsh M.E."/>
            <person name="Mackinder L."/>
            <person name="Mock T."/>
            <person name="Mueller-Roeber B."/>
            <person name="Pagarete A."/>
            <person name="Parker M."/>
            <person name="Probert I."/>
            <person name="Quesneville H."/>
            <person name="Raines C."/>
            <person name="Rensing S.A."/>
            <person name="Riano-Pachon D.M."/>
            <person name="Richier S."/>
            <person name="Rokitta S."/>
            <person name="Shiraiwa Y."/>
            <person name="Soanes D.M."/>
            <person name="van der Giezen M."/>
            <person name="Wahlund T.M."/>
            <person name="Williams B."/>
            <person name="Wilson W."/>
            <person name="Wolfe G."/>
            <person name="Wurch L.L."/>
        </authorList>
    </citation>
    <scope>NUCLEOTIDE SEQUENCE</scope>
</reference>
<reference evidence="1" key="2">
    <citation type="submission" date="2024-10" db="UniProtKB">
        <authorList>
            <consortium name="EnsemblProtists"/>
        </authorList>
    </citation>
    <scope>IDENTIFICATION</scope>
</reference>
<organism evidence="1 2">
    <name type="scientific">Emiliania huxleyi (strain CCMP1516)</name>
    <dbReference type="NCBI Taxonomy" id="280463"/>
    <lineage>
        <taxon>Eukaryota</taxon>
        <taxon>Haptista</taxon>
        <taxon>Haptophyta</taxon>
        <taxon>Prymnesiophyceae</taxon>
        <taxon>Isochrysidales</taxon>
        <taxon>Noelaerhabdaceae</taxon>
        <taxon>Emiliania</taxon>
    </lineage>
</organism>
<name>A0A0D3JAL3_EMIH1</name>
<dbReference type="PaxDb" id="2903-EOD20548"/>
<evidence type="ECO:0000313" key="1">
    <source>
        <dbReference type="EnsemblProtists" id="EOD20548"/>
    </source>
</evidence>
<dbReference type="EnsemblProtists" id="EOD20548">
    <property type="protein sequence ID" value="EOD20548"/>
    <property type="gene ID" value="EMIHUDRAFT_208466"/>
</dbReference>
<dbReference type="GeneID" id="17266095"/>
<keyword evidence="2" id="KW-1185">Reference proteome</keyword>
<sequence length="302" mass="32536">MYQGADPSLHHAIPVPPMQWLGRTDGEAELRQAPPAGDGLSEAIRHLLRTKPGTIAVGNAGGGECGPLSLGYDGTRDRPGRSQTGERRADLVRFARENPGLLLLEFPAKTIISLSQAVARSFRGYAHQYEAEPTFEMWCSAVACPGFKYDEAAFMISALVDNRAVVIYPTGKGGVEGPIVYTADPTSCRGARHLALDRDTEHVVTLRQMSGTWAWGTWRRSRRTSSGLARHGLLSANAFGFVKGGSTEWPISLVAAAQWHARETGAVLLQLYMDATSAYDTISHRGTGVACEALAMPDEGRG</sequence>
<proteinExistence type="predicted"/>
<protein>
    <recommendedName>
        <fullName evidence="3">Reverse transcriptase domain-containing protein</fullName>
    </recommendedName>
</protein>
<dbReference type="KEGG" id="ehx:EMIHUDRAFT_208466"/>
<accession>A0A0D3JAL3</accession>